<dbReference type="SUPFAM" id="SSF110069">
    <property type="entry name" value="ApaG-like"/>
    <property type="match status" value="1"/>
</dbReference>
<accession>R7QIK2</accession>
<dbReference type="AlphaFoldDB" id="R7QIK2"/>
<dbReference type="PROSITE" id="PS51087">
    <property type="entry name" value="APAG"/>
    <property type="match status" value="1"/>
</dbReference>
<dbReference type="RefSeq" id="XP_005717439.1">
    <property type="nucleotide sequence ID" value="XM_005717382.1"/>
</dbReference>
<dbReference type="PANTHER" id="PTHR47191:SF2">
    <property type="entry name" value="OS05G0170800 PROTEIN"/>
    <property type="match status" value="1"/>
</dbReference>
<evidence type="ECO:0000313" key="3">
    <source>
        <dbReference type="Proteomes" id="UP000012073"/>
    </source>
</evidence>
<dbReference type="EMBL" id="HG001850">
    <property type="protein sequence ID" value="CDF37568.1"/>
    <property type="molecule type" value="Genomic_DNA"/>
</dbReference>
<evidence type="ECO:0000259" key="1">
    <source>
        <dbReference type="PROSITE" id="PS51087"/>
    </source>
</evidence>
<feature type="domain" description="ApaG" evidence="1">
    <location>
        <begin position="71"/>
        <end position="220"/>
    </location>
</feature>
<organism evidence="2 3">
    <name type="scientific">Chondrus crispus</name>
    <name type="common">Carrageen Irish moss</name>
    <name type="synonym">Polymorpha crispa</name>
    <dbReference type="NCBI Taxonomy" id="2769"/>
    <lineage>
        <taxon>Eukaryota</taxon>
        <taxon>Rhodophyta</taxon>
        <taxon>Florideophyceae</taxon>
        <taxon>Rhodymeniophycidae</taxon>
        <taxon>Gigartinales</taxon>
        <taxon>Gigartinaceae</taxon>
        <taxon>Chondrus</taxon>
    </lineage>
</organism>
<dbReference type="KEGG" id="ccp:CHC_T00005713001"/>
<dbReference type="InterPro" id="IPR050718">
    <property type="entry name" value="ApaG-like"/>
</dbReference>
<evidence type="ECO:0000313" key="2">
    <source>
        <dbReference type="EMBL" id="CDF37568.1"/>
    </source>
</evidence>
<keyword evidence="3" id="KW-1185">Reference proteome</keyword>
<name>R7QIK2_CHOCR</name>
<proteinExistence type="predicted"/>
<reference evidence="3" key="1">
    <citation type="journal article" date="2013" name="Proc. Natl. Acad. Sci. U.S.A.">
        <title>Genome structure and metabolic features in the red seaweed Chondrus crispus shed light on evolution of the Archaeplastida.</title>
        <authorList>
            <person name="Collen J."/>
            <person name="Porcel B."/>
            <person name="Carre W."/>
            <person name="Ball S.G."/>
            <person name="Chaparro C."/>
            <person name="Tonon T."/>
            <person name="Barbeyron T."/>
            <person name="Michel G."/>
            <person name="Noel B."/>
            <person name="Valentin K."/>
            <person name="Elias M."/>
            <person name="Artiguenave F."/>
            <person name="Arun A."/>
            <person name="Aury J.M."/>
            <person name="Barbosa-Neto J.F."/>
            <person name="Bothwell J.H."/>
            <person name="Bouget F.Y."/>
            <person name="Brillet L."/>
            <person name="Cabello-Hurtado F."/>
            <person name="Capella-Gutierrez S."/>
            <person name="Charrier B."/>
            <person name="Cladiere L."/>
            <person name="Cock J.M."/>
            <person name="Coelho S.M."/>
            <person name="Colleoni C."/>
            <person name="Czjzek M."/>
            <person name="Da Silva C."/>
            <person name="Delage L."/>
            <person name="Denoeud F."/>
            <person name="Deschamps P."/>
            <person name="Dittami S.M."/>
            <person name="Gabaldon T."/>
            <person name="Gachon C.M."/>
            <person name="Groisillier A."/>
            <person name="Herve C."/>
            <person name="Jabbari K."/>
            <person name="Katinka M."/>
            <person name="Kloareg B."/>
            <person name="Kowalczyk N."/>
            <person name="Labadie K."/>
            <person name="Leblanc C."/>
            <person name="Lopez P.J."/>
            <person name="McLachlan D.H."/>
            <person name="Meslet-Cladiere L."/>
            <person name="Moustafa A."/>
            <person name="Nehr Z."/>
            <person name="Nyvall Collen P."/>
            <person name="Panaud O."/>
            <person name="Partensky F."/>
            <person name="Poulain J."/>
            <person name="Rensing S.A."/>
            <person name="Rousvoal S."/>
            <person name="Samson G."/>
            <person name="Symeonidi A."/>
            <person name="Weissenbach J."/>
            <person name="Zambounis A."/>
            <person name="Wincker P."/>
            <person name="Boyen C."/>
        </authorList>
    </citation>
    <scope>NUCLEOTIDE SEQUENCE [LARGE SCALE GENOMIC DNA]</scope>
    <source>
        <strain evidence="3">cv. Stackhouse</strain>
    </source>
</reference>
<dbReference type="InterPro" id="IPR036767">
    <property type="entry name" value="ApaG_sf"/>
</dbReference>
<sequence>MRDRVAALQRKDAHVRLKRRLEAAVKEQRFRAAARLRDALRHTTPPPIVLDRAEFDFNGWRPYATKRVNSCKVSNGVCVEVESFYDVERSGRQERGKMAVFGVRVRVRNEREEIVQLVGRRWCIESYVVGGRKEVEGWGVGGERRQPVLEPGEEFVFETAVPVTLFGLVPVPVGGEVEGVGEANAVVVGACSGAVEFVSGDCGEDDWEADVGECFLVLPG</sequence>
<dbReference type="GeneID" id="17325159"/>
<dbReference type="STRING" id="2769.R7QIK2"/>
<dbReference type="PANTHER" id="PTHR47191">
    <property type="entry name" value="OS05G0170800 PROTEIN"/>
    <property type="match status" value="1"/>
</dbReference>
<dbReference type="OMA" id="SECELVI"/>
<dbReference type="Proteomes" id="UP000012073">
    <property type="component" value="Unassembled WGS sequence"/>
</dbReference>
<dbReference type="Pfam" id="PF04379">
    <property type="entry name" value="DUF525"/>
    <property type="match status" value="1"/>
</dbReference>
<protein>
    <recommendedName>
        <fullName evidence="1">ApaG domain-containing protein</fullName>
    </recommendedName>
</protein>
<dbReference type="Gramene" id="CDF37568">
    <property type="protein sequence ID" value="CDF37568"/>
    <property type="gene ID" value="CHC_T00005713001"/>
</dbReference>
<gene>
    <name evidence="2" type="ORF">CHC_T00005713001</name>
</gene>
<dbReference type="Gene3D" id="2.60.40.1470">
    <property type="entry name" value="ApaG domain"/>
    <property type="match status" value="1"/>
</dbReference>
<dbReference type="InterPro" id="IPR007474">
    <property type="entry name" value="ApaG_domain"/>
</dbReference>